<keyword evidence="6 11" id="KW-1133">Transmembrane helix</keyword>
<dbReference type="Proteomes" id="UP000277633">
    <property type="component" value="Unassembled WGS sequence"/>
</dbReference>
<keyword evidence="1 11" id="KW-1003">Cell membrane</keyword>
<evidence type="ECO:0000313" key="13">
    <source>
        <dbReference type="Proteomes" id="UP000277633"/>
    </source>
</evidence>
<comment type="cofactor">
    <cofactor evidence="11">
        <name>Mg(2+)</name>
        <dbReference type="ChEBI" id="CHEBI:18420"/>
    </cofactor>
</comment>
<evidence type="ECO:0000256" key="4">
    <source>
        <dbReference type="ARBA" id="ARBA00022692"/>
    </source>
</evidence>
<reference evidence="12 13" key="1">
    <citation type="submission" date="2018-06" db="EMBL/GenBank/DDBJ databases">
        <title>Extensive metabolic versatility and redundancy in microbially diverse, dynamic hydrothermal sediments.</title>
        <authorList>
            <person name="Dombrowski N."/>
            <person name="Teske A."/>
            <person name="Baker B.J."/>
        </authorList>
    </citation>
    <scope>NUCLEOTIDE SEQUENCE [LARGE SCALE GENOMIC DNA]</scope>
    <source>
        <strain evidence="12">B9_G13</strain>
    </source>
</reference>
<keyword evidence="7 11" id="KW-0443">Lipid metabolism</keyword>
<dbReference type="Pfam" id="PF01864">
    <property type="entry name" value="CarS-like"/>
    <property type="match status" value="1"/>
</dbReference>
<evidence type="ECO:0000313" key="12">
    <source>
        <dbReference type="EMBL" id="RLG70145.1"/>
    </source>
</evidence>
<evidence type="ECO:0000256" key="1">
    <source>
        <dbReference type="ARBA" id="ARBA00022475"/>
    </source>
</evidence>
<evidence type="ECO:0000256" key="2">
    <source>
        <dbReference type="ARBA" id="ARBA00022516"/>
    </source>
</evidence>
<evidence type="ECO:0000256" key="11">
    <source>
        <dbReference type="HAMAP-Rule" id="MF_01117"/>
    </source>
</evidence>
<comment type="caution">
    <text evidence="12">The sequence shown here is derived from an EMBL/GenBank/DDBJ whole genome shotgun (WGS) entry which is preliminary data.</text>
</comment>
<keyword evidence="4 11" id="KW-0812">Transmembrane</keyword>
<feature type="transmembrane region" description="Helical" evidence="11">
    <location>
        <begin position="113"/>
        <end position="134"/>
    </location>
</feature>
<keyword evidence="3 11" id="KW-0808">Transferase</keyword>
<sequence length="168" mass="18487">MSLENLVVSIAAYIIPMYVANSSALVFGGGLPLDFNKKLFNRPIFGKGKTIRGTFAGLFFGILAASITNFFIPKEFVGDYLLFGVLLALGAIIGDLAGSFIKRRFGIARGQPVLLLDQLDFVLGGFAFTFWMRVPSIAEIAIIIILTLFVHKASNYIAYKLKMKKVPW</sequence>
<keyword evidence="12" id="KW-0548">Nucleotidyltransferase</keyword>
<evidence type="ECO:0000256" key="7">
    <source>
        <dbReference type="ARBA" id="ARBA00023098"/>
    </source>
</evidence>
<dbReference type="PANTHER" id="PTHR39650">
    <property type="entry name" value="CDP-ARCHAEOL SYNTHASE"/>
    <property type="match status" value="1"/>
</dbReference>
<dbReference type="GO" id="GO:0005886">
    <property type="term" value="C:plasma membrane"/>
    <property type="evidence" value="ECO:0007669"/>
    <property type="project" value="UniProtKB-SubCell"/>
</dbReference>
<comment type="function">
    <text evidence="11">Catalyzes the formation of CDP-2,3-bis-(O-geranylgeranyl)-sn-glycerol (CDP-archaeol) from 2,3-bis-(O-geranylgeranyl)-sn-glycerol 1-phosphate (DGGGP) and CTP. This reaction is the third ether-bond-formation step in the biosynthesis of archaeal membrane lipids.</text>
</comment>
<feature type="transmembrane region" description="Helical" evidence="11">
    <location>
        <begin position="140"/>
        <end position="159"/>
    </location>
</feature>
<dbReference type="PANTHER" id="PTHR39650:SF1">
    <property type="entry name" value="CDP-ARCHAEOL SYNTHASE"/>
    <property type="match status" value="1"/>
</dbReference>
<dbReference type="EC" id="2.7.7.67" evidence="11"/>
<proteinExistence type="inferred from homology"/>
<comment type="similarity">
    <text evidence="11">Belongs to the CDP-archaeol synthase family.</text>
</comment>
<comment type="subcellular location">
    <subcellularLocation>
        <location evidence="11">Cell membrane</location>
        <topology evidence="11">Multi-pass membrane protein</topology>
    </subcellularLocation>
</comment>
<feature type="transmembrane region" description="Helical" evidence="11">
    <location>
        <begin position="6"/>
        <end position="33"/>
    </location>
</feature>
<protein>
    <recommendedName>
        <fullName evidence="11">CDP-archaeol synthase</fullName>
        <ecNumber evidence="11">2.7.7.67</ecNumber>
    </recommendedName>
    <alternativeName>
        <fullName evidence="11">CDP-2,3-bis-(O-geranylgeranyl)-sn-glycerol synthase</fullName>
    </alternativeName>
</protein>
<comment type="catalytic activity">
    <reaction evidence="11">
        <text>2,3-bis-O-(geranylgeranyl)-sn-glycerol 1-phosphate + CTP + H(+) = CDP-2,3-bis-O-(geranylgeranyl)-sn-glycerol + diphosphate</text>
        <dbReference type="Rhea" id="RHEA:25690"/>
        <dbReference type="ChEBI" id="CHEBI:15378"/>
        <dbReference type="ChEBI" id="CHEBI:33019"/>
        <dbReference type="ChEBI" id="CHEBI:37563"/>
        <dbReference type="ChEBI" id="CHEBI:58837"/>
        <dbReference type="ChEBI" id="CHEBI:58838"/>
        <dbReference type="EC" id="2.7.7.67"/>
    </reaction>
</comment>
<dbReference type="HAMAP" id="MF_01117">
    <property type="entry name" value="CDP_archaeol_synth"/>
    <property type="match status" value="1"/>
</dbReference>
<comment type="pathway">
    <text evidence="11">Membrane lipid metabolism; glycerophospholipid metabolism.</text>
</comment>
<dbReference type="UniPathway" id="UPA00940"/>
<evidence type="ECO:0000256" key="10">
    <source>
        <dbReference type="ARBA" id="ARBA00023264"/>
    </source>
</evidence>
<name>A0A497JGR1_9ARCH</name>
<dbReference type="GO" id="GO:0043338">
    <property type="term" value="F:CDP-2,3-bis-(O-geranylgeranyl)-sn-glycerol synthase activity"/>
    <property type="evidence" value="ECO:0007669"/>
    <property type="project" value="UniProtKB-EC"/>
</dbReference>
<keyword evidence="2 11" id="KW-0444">Lipid biosynthesis</keyword>
<feature type="transmembrane region" description="Helical" evidence="11">
    <location>
        <begin position="78"/>
        <end position="101"/>
    </location>
</feature>
<dbReference type="InterPro" id="IPR032690">
    <property type="entry name" value="CarS"/>
</dbReference>
<evidence type="ECO:0000256" key="8">
    <source>
        <dbReference type="ARBA" id="ARBA00023136"/>
    </source>
</evidence>
<feature type="transmembrane region" description="Helical" evidence="11">
    <location>
        <begin position="54"/>
        <end position="72"/>
    </location>
</feature>
<evidence type="ECO:0000256" key="6">
    <source>
        <dbReference type="ARBA" id="ARBA00022989"/>
    </source>
</evidence>
<dbReference type="EMBL" id="QMWO01000019">
    <property type="protein sequence ID" value="RLG70145.1"/>
    <property type="molecule type" value="Genomic_DNA"/>
</dbReference>
<keyword evidence="8 11" id="KW-0472">Membrane</keyword>
<evidence type="ECO:0000256" key="5">
    <source>
        <dbReference type="ARBA" id="ARBA00022842"/>
    </source>
</evidence>
<accession>A0A497JGR1</accession>
<dbReference type="InterPro" id="IPR002726">
    <property type="entry name" value="CarS_archaea"/>
</dbReference>
<gene>
    <name evidence="11" type="primary">carS</name>
    <name evidence="12" type="ORF">DRO07_00900</name>
</gene>
<dbReference type="GO" id="GO:0046474">
    <property type="term" value="P:glycerophospholipid biosynthetic process"/>
    <property type="evidence" value="ECO:0007669"/>
    <property type="project" value="UniProtKB-UniRule"/>
</dbReference>
<keyword evidence="9 11" id="KW-0594">Phospholipid biosynthesis</keyword>
<keyword evidence="5 11" id="KW-0460">Magnesium</keyword>
<keyword evidence="10 11" id="KW-1208">Phospholipid metabolism</keyword>
<organism evidence="12 13">
    <name type="scientific">Candidatus Iainarchaeum sp</name>
    <dbReference type="NCBI Taxonomy" id="3101447"/>
    <lineage>
        <taxon>Archaea</taxon>
        <taxon>Candidatus Iainarchaeota</taxon>
        <taxon>Candidatus Iainarchaeia</taxon>
        <taxon>Candidatus Iainarchaeales</taxon>
        <taxon>Candidatus Iainarchaeaceae</taxon>
        <taxon>Candidatus Iainarchaeum</taxon>
    </lineage>
</organism>
<dbReference type="AlphaFoldDB" id="A0A497JGR1"/>
<evidence type="ECO:0000256" key="3">
    <source>
        <dbReference type="ARBA" id="ARBA00022679"/>
    </source>
</evidence>
<evidence type="ECO:0000256" key="9">
    <source>
        <dbReference type="ARBA" id="ARBA00023209"/>
    </source>
</evidence>
<dbReference type="NCBIfam" id="NF003114">
    <property type="entry name" value="PRK04032.1"/>
    <property type="match status" value="1"/>
</dbReference>